<dbReference type="AlphaFoldDB" id="A0A067SLK1"/>
<feature type="compositionally biased region" description="Polar residues" evidence="1">
    <location>
        <begin position="154"/>
        <end position="186"/>
    </location>
</feature>
<dbReference type="Proteomes" id="UP000027222">
    <property type="component" value="Unassembled WGS sequence"/>
</dbReference>
<keyword evidence="3" id="KW-1185">Reference proteome</keyword>
<proteinExistence type="predicted"/>
<dbReference type="EMBL" id="KL142391">
    <property type="protein sequence ID" value="KDR71820.1"/>
    <property type="molecule type" value="Genomic_DNA"/>
</dbReference>
<evidence type="ECO:0000313" key="3">
    <source>
        <dbReference type="Proteomes" id="UP000027222"/>
    </source>
</evidence>
<accession>A0A067SLK1</accession>
<evidence type="ECO:0000313" key="2">
    <source>
        <dbReference type="EMBL" id="KDR71820.1"/>
    </source>
</evidence>
<dbReference type="HOGENOM" id="CLU_953302_0_0_1"/>
<protein>
    <submittedName>
        <fullName evidence="2">Uncharacterized protein</fullName>
    </submittedName>
</protein>
<name>A0A067SLK1_GALM3</name>
<sequence>MDPVSQAVTILGAVPSGLVVHSALKGLRPQARLVKWNQRVEHIATVVSEKGYISPEELKSFSQLLSQYHEAKAAYKKKLEERSFALLRPDVYGSGNEFATSAREAWEAGIGLSTEGSERRGICRALHYNVERNDEGECTECVRTLRLRPKFNATSSELESATPSTVSGTTSEPHVSDRTNLASNEQRLPEGRPPPSYEQSTHSSVSTSARDSSRSDSETHDDDANSVCDTCSVADLDSLSDNEVACLYRIHRIGQSGLASVPPHPGENNPWTSRASDLGFFRRLGITSRGPL</sequence>
<evidence type="ECO:0000256" key="1">
    <source>
        <dbReference type="SAM" id="MobiDB-lite"/>
    </source>
</evidence>
<gene>
    <name evidence="2" type="ORF">GALMADRAFT_270920</name>
</gene>
<feature type="compositionally biased region" description="Low complexity" evidence="1">
    <location>
        <begin position="200"/>
        <end position="210"/>
    </location>
</feature>
<feature type="region of interest" description="Disordered" evidence="1">
    <location>
        <begin position="154"/>
        <end position="227"/>
    </location>
</feature>
<reference evidence="3" key="1">
    <citation type="journal article" date="2014" name="Proc. Natl. Acad. Sci. U.S.A.">
        <title>Extensive sampling of basidiomycete genomes demonstrates inadequacy of the white-rot/brown-rot paradigm for wood decay fungi.</title>
        <authorList>
            <person name="Riley R."/>
            <person name="Salamov A.A."/>
            <person name="Brown D.W."/>
            <person name="Nagy L.G."/>
            <person name="Floudas D."/>
            <person name="Held B.W."/>
            <person name="Levasseur A."/>
            <person name="Lombard V."/>
            <person name="Morin E."/>
            <person name="Otillar R."/>
            <person name="Lindquist E.A."/>
            <person name="Sun H."/>
            <person name="LaButti K.M."/>
            <person name="Schmutz J."/>
            <person name="Jabbour D."/>
            <person name="Luo H."/>
            <person name="Baker S.E."/>
            <person name="Pisabarro A.G."/>
            <person name="Walton J.D."/>
            <person name="Blanchette R.A."/>
            <person name="Henrissat B."/>
            <person name="Martin F."/>
            <person name="Cullen D."/>
            <person name="Hibbett D.S."/>
            <person name="Grigoriev I.V."/>
        </authorList>
    </citation>
    <scope>NUCLEOTIDE SEQUENCE [LARGE SCALE GENOMIC DNA]</scope>
    <source>
        <strain evidence="3">CBS 339.88</strain>
    </source>
</reference>
<organism evidence="2 3">
    <name type="scientific">Galerina marginata (strain CBS 339.88)</name>
    <dbReference type="NCBI Taxonomy" id="685588"/>
    <lineage>
        <taxon>Eukaryota</taxon>
        <taxon>Fungi</taxon>
        <taxon>Dikarya</taxon>
        <taxon>Basidiomycota</taxon>
        <taxon>Agaricomycotina</taxon>
        <taxon>Agaricomycetes</taxon>
        <taxon>Agaricomycetidae</taxon>
        <taxon>Agaricales</taxon>
        <taxon>Agaricineae</taxon>
        <taxon>Strophariaceae</taxon>
        <taxon>Galerina</taxon>
    </lineage>
</organism>